<dbReference type="GO" id="GO:0043565">
    <property type="term" value="F:sequence-specific DNA binding"/>
    <property type="evidence" value="ECO:0007669"/>
    <property type="project" value="InterPro"/>
</dbReference>
<keyword evidence="2 6" id="KW-0863">Zinc-finger</keyword>
<feature type="compositionally biased region" description="Basic and acidic residues" evidence="7">
    <location>
        <begin position="253"/>
        <end position="263"/>
    </location>
</feature>
<keyword evidence="5" id="KW-0804">Transcription</keyword>
<proteinExistence type="predicted"/>
<name>A0A067PJV8_9AGAM</name>
<evidence type="ECO:0000256" key="4">
    <source>
        <dbReference type="ARBA" id="ARBA00023015"/>
    </source>
</evidence>
<feature type="region of interest" description="Disordered" evidence="7">
    <location>
        <begin position="241"/>
        <end position="279"/>
    </location>
</feature>
<keyword evidence="1" id="KW-0479">Metal-binding</keyword>
<keyword evidence="3" id="KW-0862">Zinc</keyword>
<dbReference type="PANTHER" id="PTHR47172:SF24">
    <property type="entry name" value="GATA ZINC FINGER DOMAIN-CONTAINING PROTEIN 14-RELATED"/>
    <property type="match status" value="1"/>
</dbReference>
<dbReference type="AlphaFoldDB" id="A0A067PJV8"/>
<evidence type="ECO:0000256" key="2">
    <source>
        <dbReference type="ARBA" id="ARBA00022771"/>
    </source>
</evidence>
<feature type="compositionally biased region" description="Low complexity" evidence="7">
    <location>
        <begin position="21"/>
        <end position="36"/>
    </location>
</feature>
<dbReference type="SMART" id="SM00401">
    <property type="entry name" value="ZnF_GATA"/>
    <property type="match status" value="1"/>
</dbReference>
<dbReference type="CDD" id="cd00202">
    <property type="entry name" value="ZnF_GATA"/>
    <property type="match status" value="1"/>
</dbReference>
<feature type="compositionally biased region" description="Polar residues" evidence="7">
    <location>
        <begin position="147"/>
        <end position="161"/>
    </location>
</feature>
<dbReference type="InterPro" id="IPR000679">
    <property type="entry name" value="Znf_GATA"/>
</dbReference>
<dbReference type="Proteomes" id="UP000027265">
    <property type="component" value="Unassembled WGS sequence"/>
</dbReference>
<keyword evidence="4" id="KW-0805">Transcription regulation</keyword>
<protein>
    <recommendedName>
        <fullName evidence="8">GATA-type domain-containing protein</fullName>
    </recommendedName>
</protein>
<evidence type="ECO:0000256" key="7">
    <source>
        <dbReference type="SAM" id="MobiDB-lite"/>
    </source>
</evidence>
<evidence type="ECO:0000256" key="5">
    <source>
        <dbReference type="ARBA" id="ARBA00023163"/>
    </source>
</evidence>
<dbReference type="GO" id="GO:0008270">
    <property type="term" value="F:zinc ion binding"/>
    <property type="evidence" value="ECO:0007669"/>
    <property type="project" value="UniProtKB-KW"/>
</dbReference>
<feature type="compositionally biased region" description="Basic and acidic residues" evidence="7">
    <location>
        <begin position="162"/>
        <end position="172"/>
    </location>
</feature>
<dbReference type="STRING" id="933084.A0A067PJV8"/>
<dbReference type="PROSITE" id="PS50114">
    <property type="entry name" value="GATA_ZN_FINGER_2"/>
    <property type="match status" value="1"/>
</dbReference>
<evidence type="ECO:0000256" key="6">
    <source>
        <dbReference type="PROSITE-ProRule" id="PRU00094"/>
    </source>
</evidence>
<dbReference type="SUPFAM" id="SSF57716">
    <property type="entry name" value="Glucocorticoid receptor-like (DNA-binding domain)"/>
    <property type="match status" value="1"/>
</dbReference>
<evidence type="ECO:0000313" key="9">
    <source>
        <dbReference type="EMBL" id="KDQ50741.1"/>
    </source>
</evidence>
<feature type="domain" description="GATA-type" evidence="8">
    <location>
        <begin position="280"/>
        <end position="315"/>
    </location>
</feature>
<dbReference type="PANTHER" id="PTHR47172">
    <property type="entry name" value="OS01G0976800 PROTEIN"/>
    <property type="match status" value="1"/>
</dbReference>
<reference evidence="10" key="1">
    <citation type="journal article" date="2014" name="Proc. Natl. Acad. Sci. U.S.A.">
        <title>Extensive sampling of basidiomycete genomes demonstrates inadequacy of the white-rot/brown-rot paradigm for wood decay fungi.</title>
        <authorList>
            <person name="Riley R."/>
            <person name="Salamov A.A."/>
            <person name="Brown D.W."/>
            <person name="Nagy L.G."/>
            <person name="Floudas D."/>
            <person name="Held B.W."/>
            <person name="Levasseur A."/>
            <person name="Lombard V."/>
            <person name="Morin E."/>
            <person name="Otillar R."/>
            <person name="Lindquist E.A."/>
            <person name="Sun H."/>
            <person name="LaButti K.M."/>
            <person name="Schmutz J."/>
            <person name="Jabbour D."/>
            <person name="Luo H."/>
            <person name="Baker S.E."/>
            <person name="Pisabarro A.G."/>
            <person name="Walton J.D."/>
            <person name="Blanchette R.A."/>
            <person name="Henrissat B."/>
            <person name="Martin F."/>
            <person name="Cullen D."/>
            <person name="Hibbett D.S."/>
            <person name="Grigoriev I.V."/>
        </authorList>
    </citation>
    <scope>NUCLEOTIDE SEQUENCE [LARGE SCALE GENOMIC DNA]</scope>
    <source>
        <strain evidence="10">MUCL 33604</strain>
    </source>
</reference>
<evidence type="ECO:0000256" key="3">
    <source>
        <dbReference type="ARBA" id="ARBA00022833"/>
    </source>
</evidence>
<feature type="compositionally biased region" description="Basic and acidic residues" evidence="7">
    <location>
        <begin position="371"/>
        <end position="382"/>
    </location>
</feature>
<dbReference type="OrthoDB" id="2162994at2759"/>
<dbReference type="InterPro" id="IPR013088">
    <property type="entry name" value="Znf_NHR/GATA"/>
</dbReference>
<gene>
    <name evidence="9" type="ORF">JAAARDRAFT_141497</name>
</gene>
<sequence>MSSDGRYMYHHPQGPPAMTAYDYSSYPTSPYDQNQYPPNPPPPRPMRTTSQPHSPPQQPTYQPAGPSPYPPGYGAGPYSMPPQPQPQWTGEGWAQYSQAYSAPPATQDPSFNSGPGRPEYVQNSPNEQRPPYVPPQPTNQEPRRYSEPSQRPTGVTPQAQPKQRDRDPRSEVTPRIPNAPAGLDFLKLLDSYRLVIDESSALANDAQSPQSRSPPAEVLERMMQSATFGFQMLEAASVQPIQTAQPNPTDVRPPNDRTPEAVRDAGTAAATPKPRKDVPVQEGQVCLGCGATSTPEWRRGPMGPRTLCNACGLVYAKLIKKRSREAGRGRGATKASKKGASGSHHIGDESGLVSSGEGGSDDDESFGSQDHQSDIGDQGREE</sequence>
<dbReference type="EMBL" id="KL197756">
    <property type="protein sequence ID" value="KDQ50741.1"/>
    <property type="molecule type" value="Genomic_DNA"/>
</dbReference>
<dbReference type="Pfam" id="PF00320">
    <property type="entry name" value="GATA"/>
    <property type="match status" value="1"/>
</dbReference>
<evidence type="ECO:0000259" key="8">
    <source>
        <dbReference type="PROSITE" id="PS50114"/>
    </source>
</evidence>
<organism evidence="9 10">
    <name type="scientific">Jaapia argillacea MUCL 33604</name>
    <dbReference type="NCBI Taxonomy" id="933084"/>
    <lineage>
        <taxon>Eukaryota</taxon>
        <taxon>Fungi</taxon>
        <taxon>Dikarya</taxon>
        <taxon>Basidiomycota</taxon>
        <taxon>Agaricomycotina</taxon>
        <taxon>Agaricomycetes</taxon>
        <taxon>Agaricomycetidae</taxon>
        <taxon>Jaapiales</taxon>
        <taxon>Jaapiaceae</taxon>
        <taxon>Jaapia</taxon>
    </lineage>
</organism>
<keyword evidence="10" id="KW-1185">Reference proteome</keyword>
<dbReference type="GO" id="GO:0006355">
    <property type="term" value="P:regulation of DNA-templated transcription"/>
    <property type="evidence" value="ECO:0007669"/>
    <property type="project" value="InterPro"/>
</dbReference>
<dbReference type="InParanoid" id="A0A067PJV8"/>
<dbReference type="Gene3D" id="3.30.50.10">
    <property type="entry name" value="Erythroid Transcription Factor GATA-1, subunit A"/>
    <property type="match status" value="1"/>
</dbReference>
<accession>A0A067PJV8</accession>
<evidence type="ECO:0000313" key="10">
    <source>
        <dbReference type="Proteomes" id="UP000027265"/>
    </source>
</evidence>
<feature type="region of interest" description="Disordered" evidence="7">
    <location>
        <begin position="324"/>
        <end position="382"/>
    </location>
</feature>
<evidence type="ECO:0000256" key="1">
    <source>
        <dbReference type="ARBA" id="ARBA00022723"/>
    </source>
</evidence>
<feature type="region of interest" description="Disordered" evidence="7">
    <location>
        <begin position="1"/>
        <end position="182"/>
    </location>
</feature>
<dbReference type="HOGENOM" id="CLU_061218_0_0_1"/>